<dbReference type="EMBL" id="JASCXX010000049">
    <property type="protein sequence ID" value="MDI6451722.1"/>
    <property type="molecule type" value="Genomic_DNA"/>
</dbReference>
<protein>
    <submittedName>
        <fullName evidence="2">Uncharacterized protein</fullName>
    </submittedName>
</protein>
<evidence type="ECO:0000313" key="3">
    <source>
        <dbReference type="Proteomes" id="UP001431776"/>
    </source>
</evidence>
<name>A0AAW6U597_9BACT</name>
<keyword evidence="3" id="KW-1185">Reference proteome</keyword>
<accession>A0AAW6U597</accession>
<dbReference type="RefSeq" id="WP_349247129.1">
    <property type="nucleotide sequence ID" value="NZ_JASCXX010000049.1"/>
</dbReference>
<dbReference type="AlphaFoldDB" id="A0AAW6U597"/>
<comment type="caution">
    <text evidence="2">The sequence shown here is derived from an EMBL/GenBank/DDBJ whole genome shotgun (WGS) entry which is preliminary data.</text>
</comment>
<evidence type="ECO:0000313" key="2">
    <source>
        <dbReference type="EMBL" id="MDI6451722.1"/>
    </source>
</evidence>
<reference evidence="2" key="1">
    <citation type="submission" date="2023-05" db="EMBL/GenBank/DDBJ databases">
        <title>Anaerotaeda fermentans gen. nov., sp. nov., a novel anaerobic planctomycete of the new family within the order Sedimentisphaerales isolated from Taman Peninsula, Russia.</title>
        <authorList>
            <person name="Khomyakova M.A."/>
            <person name="Merkel A.Y."/>
            <person name="Slobodkin A.I."/>
        </authorList>
    </citation>
    <scope>NUCLEOTIDE SEQUENCE</scope>
    <source>
        <strain evidence="2">M17dextr</strain>
    </source>
</reference>
<evidence type="ECO:0000256" key="1">
    <source>
        <dbReference type="SAM" id="MobiDB-lite"/>
    </source>
</evidence>
<sequence>MGTKVGLWIDHRKAIVVGVTDKGEETRLIISKVERQLRRSGDSPLEGPHERQQVPADDSRQKKLTGQLNIYYDAVIACIRNAESILIFGPGEAKGELQKRLNKDNLDRRIVGVETVDRMTDHQVAAKVRQQFHDGSDSQ</sequence>
<dbReference type="SUPFAM" id="SSF53137">
    <property type="entry name" value="Translational machinery components"/>
    <property type="match status" value="1"/>
</dbReference>
<proteinExistence type="predicted"/>
<feature type="region of interest" description="Disordered" evidence="1">
    <location>
        <begin position="37"/>
        <end position="61"/>
    </location>
</feature>
<organism evidence="2 3">
    <name type="scientific">Anaerobaca lacustris</name>
    <dbReference type="NCBI Taxonomy" id="3044600"/>
    <lineage>
        <taxon>Bacteria</taxon>
        <taxon>Pseudomonadati</taxon>
        <taxon>Planctomycetota</taxon>
        <taxon>Phycisphaerae</taxon>
        <taxon>Sedimentisphaerales</taxon>
        <taxon>Anaerobacaceae</taxon>
        <taxon>Anaerobaca</taxon>
    </lineage>
</organism>
<dbReference type="Proteomes" id="UP001431776">
    <property type="component" value="Unassembled WGS sequence"/>
</dbReference>
<gene>
    <name evidence="2" type="ORF">QJ522_21860</name>
</gene>